<sequence>MGPRGNPASKVKNRGNDTGDINTHAQCLIAPTCKACSVLAVTLYCANEILCIRIETTISLQWAVVAAADPVLRKEREVCLLRHGLVRPPPPPLTVCSTGPWPASPLRASPATTRRFCFASASTFFSSFHYLRSFWNLPSPESLRVPAYLQVFDECQTRHKEKLCAAHTRIRGEVNKERADREWKGEGRGWIERSAVWHYTTVRFAQAFEELLMTEREVNPLVILACNFTQAVELRQQQQTGFDCQRDRSRIFARGNRAGRWIWTAGFLGIFRFPPPLHSSAAPYSSRFAFIVSQDLDNLCTNFVETELRPGRRAACLPLWKRLRKPLLHSFVSCSRRAPNHLDGIGIEPAHQSEIFVQLISHLQRSKLEKTKTLNDITITICKANYGLQGIPLDLDDHEVENKSKEVVRKLQNGVSSPDNILFAIGESESPDIVDSRCCLVEPLARAIELQVRKFLYIVTSVHCSRLIRVLWTGMYIKAQLRFLICVANYVVKYDVRVVFMEPRRNARVKETGHTRVNPPASSIVRKDSHVRKSESDPRWESNRWDCNIRRFPPTILDLWNFRHTLEMKFCIKSFGTTEHKRSPSALSELCRKMHWFTWLQNGYSRRTPGASCPAYASPRREIKALSTLPGEVACARARPCTQGKHLACGHTTLTQVEIVGNLYAKNCRRCVVAPPIKVECKHRRKPLHCSAWQARDVITFITQAATPLSWKVILPFQILCVIFAIHMRANEDICAGS</sequence>
<proteinExistence type="predicted"/>
<evidence type="ECO:0000313" key="2">
    <source>
        <dbReference type="Proteomes" id="UP001159363"/>
    </source>
</evidence>
<dbReference type="EMBL" id="JARBHB010000004">
    <property type="protein sequence ID" value="KAJ8884868.1"/>
    <property type="molecule type" value="Genomic_DNA"/>
</dbReference>
<organism evidence="1 2">
    <name type="scientific">Dryococelus australis</name>
    <dbReference type="NCBI Taxonomy" id="614101"/>
    <lineage>
        <taxon>Eukaryota</taxon>
        <taxon>Metazoa</taxon>
        <taxon>Ecdysozoa</taxon>
        <taxon>Arthropoda</taxon>
        <taxon>Hexapoda</taxon>
        <taxon>Insecta</taxon>
        <taxon>Pterygota</taxon>
        <taxon>Neoptera</taxon>
        <taxon>Polyneoptera</taxon>
        <taxon>Phasmatodea</taxon>
        <taxon>Verophasmatodea</taxon>
        <taxon>Anareolatae</taxon>
        <taxon>Phasmatidae</taxon>
        <taxon>Eurycanthinae</taxon>
        <taxon>Dryococelus</taxon>
    </lineage>
</organism>
<protein>
    <submittedName>
        <fullName evidence="1">Uncharacterized protein</fullName>
    </submittedName>
</protein>
<keyword evidence="2" id="KW-1185">Reference proteome</keyword>
<name>A0ABQ9HKJ8_9NEOP</name>
<dbReference type="Proteomes" id="UP001159363">
    <property type="component" value="Chromosome X"/>
</dbReference>
<accession>A0ABQ9HKJ8</accession>
<gene>
    <name evidence="1" type="ORF">PR048_011064</name>
</gene>
<comment type="caution">
    <text evidence="1">The sequence shown here is derived from an EMBL/GenBank/DDBJ whole genome shotgun (WGS) entry which is preliminary data.</text>
</comment>
<reference evidence="1 2" key="1">
    <citation type="submission" date="2023-02" db="EMBL/GenBank/DDBJ databases">
        <title>LHISI_Scaffold_Assembly.</title>
        <authorList>
            <person name="Stuart O.P."/>
            <person name="Cleave R."/>
            <person name="Magrath M.J.L."/>
            <person name="Mikheyev A.S."/>
        </authorList>
    </citation>
    <scope>NUCLEOTIDE SEQUENCE [LARGE SCALE GENOMIC DNA]</scope>
    <source>
        <strain evidence="1">Daus_M_001</strain>
        <tissue evidence="1">Leg muscle</tissue>
    </source>
</reference>
<evidence type="ECO:0000313" key="1">
    <source>
        <dbReference type="EMBL" id="KAJ8884868.1"/>
    </source>
</evidence>